<organism evidence="2 3">
    <name type="scientific">Desulfosarcina widdelii</name>
    <dbReference type="NCBI Taxonomy" id="947919"/>
    <lineage>
        <taxon>Bacteria</taxon>
        <taxon>Pseudomonadati</taxon>
        <taxon>Thermodesulfobacteriota</taxon>
        <taxon>Desulfobacteria</taxon>
        <taxon>Desulfobacterales</taxon>
        <taxon>Desulfosarcinaceae</taxon>
        <taxon>Desulfosarcina</taxon>
    </lineage>
</organism>
<evidence type="ECO:0000313" key="3">
    <source>
        <dbReference type="Proteomes" id="UP000427769"/>
    </source>
</evidence>
<dbReference type="Proteomes" id="UP000427769">
    <property type="component" value="Chromosome"/>
</dbReference>
<gene>
    <name evidence="2" type="ORF">DSCW_55910</name>
</gene>
<dbReference type="AlphaFoldDB" id="A0A5K7ZIS6"/>
<dbReference type="EMBL" id="AP021875">
    <property type="protein sequence ID" value="BBO78174.1"/>
    <property type="molecule type" value="Genomic_DNA"/>
</dbReference>
<feature type="region of interest" description="Disordered" evidence="1">
    <location>
        <begin position="1"/>
        <end position="40"/>
    </location>
</feature>
<accession>A0A5K7ZIS6</accession>
<evidence type="ECO:0000313" key="2">
    <source>
        <dbReference type="EMBL" id="BBO78174.1"/>
    </source>
</evidence>
<feature type="compositionally biased region" description="Basic residues" evidence="1">
    <location>
        <begin position="1"/>
        <end position="12"/>
    </location>
</feature>
<protein>
    <submittedName>
        <fullName evidence="2">Uncharacterized protein</fullName>
    </submittedName>
</protein>
<keyword evidence="3" id="KW-1185">Reference proteome</keyword>
<proteinExistence type="predicted"/>
<sequence>MIAGALRRKKPIRGVAGNSSGVSSIKDFSKINQGRRHPHSAAPDLNWHDLIFFTQLIMKLDPDQILFDVQELVFIDIDETLKK</sequence>
<dbReference type="KEGG" id="dwd:DSCW_55910"/>
<reference evidence="2 3" key="1">
    <citation type="submission" date="2019-11" db="EMBL/GenBank/DDBJ databases">
        <title>Comparative genomics of hydrocarbon-degrading Desulfosarcina strains.</title>
        <authorList>
            <person name="Watanabe M."/>
            <person name="Kojima H."/>
            <person name="Fukui M."/>
        </authorList>
    </citation>
    <scope>NUCLEOTIDE SEQUENCE [LARGE SCALE GENOMIC DNA]</scope>
    <source>
        <strain evidence="2 3">PP31</strain>
    </source>
</reference>
<evidence type="ECO:0000256" key="1">
    <source>
        <dbReference type="SAM" id="MobiDB-lite"/>
    </source>
</evidence>
<name>A0A5K7ZIS6_9BACT</name>